<dbReference type="SUPFAM" id="SSF51197">
    <property type="entry name" value="Clavaminate synthase-like"/>
    <property type="match status" value="1"/>
</dbReference>
<feature type="region of interest" description="Disordered" evidence="1">
    <location>
        <begin position="226"/>
        <end position="256"/>
    </location>
</feature>
<name>A0ABD3MG05_9STRA</name>
<feature type="compositionally biased region" description="Basic and acidic residues" evidence="1">
    <location>
        <begin position="232"/>
        <end position="245"/>
    </location>
</feature>
<evidence type="ECO:0000313" key="2">
    <source>
        <dbReference type="EMBL" id="KAL3761813.1"/>
    </source>
</evidence>
<dbReference type="Proteomes" id="UP001530315">
    <property type="component" value="Unassembled WGS sequence"/>
</dbReference>
<dbReference type="EMBL" id="JALLAZ020001844">
    <property type="protein sequence ID" value="KAL3761813.1"/>
    <property type="molecule type" value="Genomic_DNA"/>
</dbReference>
<reference evidence="2 3" key="1">
    <citation type="submission" date="2024-10" db="EMBL/GenBank/DDBJ databases">
        <title>Updated reference genomes for cyclostephanoid diatoms.</title>
        <authorList>
            <person name="Roberts W.R."/>
            <person name="Alverson A.J."/>
        </authorList>
    </citation>
    <scope>NUCLEOTIDE SEQUENCE [LARGE SCALE GENOMIC DNA]</scope>
    <source>
        <strain evidence="2 3">AJA276-08</strain>
    </source>
</reference>
<feature type="compositionally biased region" description="Gly residues" evidence="1">
    <location>
        <begin position="51"/>
        <end position="64"/>
    </location>
</feature>
<evidence type="ECO:0000313" key="3">
    <source>
        <dbReference type="Proteomes" id="UP001530315"/>
    </source>
</evidence>
<sequence length="352" mass="37844">MAGADYVSNLLYQEQENIIVRRGEVEEGFVTNAIPLEAPVIKVRGTGKAGGFGNSASGGGGGGRSTASSSKADGREHAKVLTREGVLRIDDVLSRDTADSVRDHLYDLRRRSEMEVGDGTIQPIQRFAQVLLKRNRCDLTIPLGGDNWIITRALEEALCRSPVGSTIASVFGEDAILHELSCLMSDPGSQRQVIHPDTPYVDGKGPALFTCFIALQDVTLEMGPTTWLPRTHNKESHEKFKDSSEGKGGGDSPKDNLIKTQPAVLGLLSKGSCVIFDSRVLHCGTANLSSTSRALFYFSFKNPQVGYPGNPASIRQELANAKVSLGALIEDLTSFGKGKGSPLIDRLGSQMR</sequence>
<organism evidence="2 3">
    <name type="scientific">Stephanodiscus triporus</name>
    <dbReference type="NCBI Taxonomy" id="2934178"/>
    <lineage>
        <taxon>Eukaryota</taxon>
        <taxon>Sar</taxon>
        <taxon>Stramenopiles</taxon>
        <taxon>Ochrophyta</taxon>
        <taxon>Bacillariophyta</taxon>
        <taxon>Coscinodiscophyceae</taxon>
        <taxon>Thalassiosirophycidae</taxon>
        <taxon>Stephanodiscales</taxon>
        <taxon>Stephanodiscaceae</taxon>
        <taxon>Stephanodiscus</taxon>
    </lineage>
</organism>
<accession>A0ABD3MG05</accession>
<dbReference type="PANTHER" id="PTHR37563:SF2">
    <property type="entry name" value="PHYTANOYL-COA DIOXYGENASE FAMILY PROTEIN (AFU_ORTHOLOGUE AFUA_2G03330)"/>
    <property type="match status" value="1"/>
</dbReference>
<protein>
    <recommendedName>
        <fullName evidence="4">Phytanoyl-CoA dioxygenase</fullName>
    </recommendedName>
</protein>
<feature type="region of interest" description="Disordered" evidence="1">
    <location>
        <begin position="51"/>
        <end position="77"/>
    </location>
</feature>
<dbReference type="AlphaFoldDB" id="A0ABD3MG05"/>
<keyword evidence="3" id="KW-1185">Reference proteome</keyword>
<evidence type="ECO:0008006" key="4">
    <source>
        <dbReference type="Google" id="ProtNLM"/>
    </source>
</evidence>
<dbReference type="Gene3D" id="2.60.120.620">
    <property type="entry name" value="q2cbj1_9rhob like domain"/>
    <property type="match status" value="1"/>
</dbReference>
<dbReference type="Pfam" id="PF05721">
    <property type="entry name" value="PhyH"/>
    <property type="match status" value="1"/>
</dbReference>
<dbReference type="InterPro" id="IPR051961">
    <property type="entry name" value="Fungal_Metabolite_Diox"/>
</dbReference>
<gene>
    <name evidence="2" type="ORF">ACHAW5_003922</name>
</gene>
<evidence type="ECO:0000256" key="1">
    <source>
        <dbReference type="SAM" id="MobiDB-lite"/>
    </source>
</evidence>
<comment type="caution">
    <text evidence="2">The sequence shown here is derived from an EMBL/GenBank/DDBJ whole genome shotgun (WGS) entry which is preliminary data.</text>
</comment>
<dbReference type="InterPro" id="IPR008775">
    <property type="entry name" value="Phytyl_CoA_dOase-like"/>
</dbReference>
<dbReference type="PANTHER" id="PTHR37563">
    <property type="entry name" value="PHYTANOYL-COA DIOXYGENASE FAMILY PROTEIN (AFU_ORTHOLOGUE AFUA_2G03330)"/>
    <property type="match status" value="1"/>
</dbReference>
<proteinExistence type="predicted"/>